<dbReference type="GO" id="GO:0032991">
    <property type="term" value="C:protein-containing complex"/>
    <property type="evidence" value="ECO:0007669"/>
    <property type="project" value="UniProtKB-ARBA"/>
</dbReference>
<dbReference type="Gene3D" id="2.120.10.30">
    <property type="entry name" value="TolB, C-terminal domain"/>
    <property type="match status" value="2"/>
</dbReference>
<evidence type="ECO:0000256" key="2">
    <source>
        <dbReference type="PROSITE-ProRule" id="PRU00504"/>
    </source>
</evidence>
<dbReference type="InterPro" id="IPR036465">
    <property type="entry name" value="vWFA_dom_sf"/>
</dbReference>
<dbReference type="PROSITE" id="PS50234">
    <property type="entry name" value="VWFA"/>
    <property type="match status" value="1"/>
</dbReference>
<name>A0A6L2PU73_COPFO</name>
<feature type="region of interest" description="Disordered" evidence="3">
    <location>
        <begin position="316"/>
        <end position="342"/>
    </location>
</feature>
<dbReference type="InterPro" id="IPR001258">
    <property type="entry name" value="NHL_repeat"/>
</dbReference>
<dbReference type="EMBL" id="BLKM01000599">
    <property type="protein sequence ID" value="GFG36069.1"/>
    <property type="molecule type" value="Genomic_DNA"/>
</dbReference>
<reference evidence="6" key="1">
    <citation type="submission" date="2020-01" db="EMBL/GenBank/DDBJ databases">
        <title>Draft genome sequence of the Termite Coptotermes fromosanus.</title>
        <authorList>
            <person name="Itakura S."/>
            <person name="Yosikawa Y."/>
            <person name="Umezawa K."/>
        </authorList>
    </citation>
    <scope>NUCLEOTIDE SEQUENCE [LARGE SCALE GENOMIC DNA]</scope>
</reference>
<feature type="compositionally biased region" description="Polar residues" evidence="3">
    <location>
        <begin position="406"/>
        <end position="419"/>
    </location>
</feature>
<keyword evidence="1" id="KW-0677">Repeat</keyword>
<feature type="repeat" description="NHL" evidence="2">
    <location>
        <begin position="893"/>
        <end position="936"/>
    </location>
</feature>
<dbReference type="InterPro" id="IPR002035">
    <property type="entry name" value="VWF_A"/>
</dbReference>
<dbReference type="SUPFAM" id="SSF53300">
    <property type="entry name" value="vWA-like"/>
    <property type="match status" value="1"/>
</dbReference>
<dbReference type="PANTHER" id="PTHR10338:SF108">
    <property type="entry name" value="INTER-ALPHA-TRYPSIN INHIBITOR HEAVY CHAIN H4-LIKE PROTEIN"/>
    <property type="match status" value="1"/>
</dbReference>
<dbReference type="Pfam" id="PF13768">
    <property type="entry name" value="VWA_3"/>
    <property type="match status" value="1"/>
</dbReference>
<dbReference type="PANTHER" id="PTHR10338">
    <property type="entry name" value="INTER-ALPHA-TRYPSIN INHIBITOR HEAVY CHAIN FAMILY MEMBER"/>
    <property type="match status" value="1"/>
</dbReference>
<dbReference type="Pfam" id="PF01436">
    <property type="entry name" value="NHL"/>
    <property type="match status" value="2"/>
</dbReference>
<dbReference type="SUPFAM" id="SSF101898">
    <property type="entry name" value="NHL repeat"/>
    <property type="match status" value="1"/>
</dbReference>
<dbReference type="AlphaFoldDB" id="A0A6L2PU73"/>
<protein>
    <recommendedName>
        <fullName evidence="4">VWFA domain-containing protein</fullName>
    </recommendedName>
</protein>
<proteinExistence type="predicted"/>
<dbReference type="PROSITE" id="PS51125">
    <property type="entry name" value="NHL"/>
    <property type="match status" value="2"/>
</dbReference>
<keyword evidence="6" id="KW-1185">Reference proteome</keyword>
<comment type="caution">
    <text evidence="5">The sequence shown here is derived from an EMBL/GenBank/DDBJ whole genome shotgun (WGS) entry which is preliminary data.</text>
</comment>
<feature type="domain" description="VWFA" evidence="4">
    <location>
        <begin position="50"/>
        <end position="267"/>
    </location>
</feature>
<feature type="compositionally biased region" description="Polar residues" evidence="3">
    <location>
        <begin position="447"/>
        <end position="458"/>
    </location>
</feature>
<feature type="region of interest" description="Disordered" evidence="3">
    <location>
        <begin position="406"/>
        <end position="458"/>
    </location>
</feature>
<evidence type="ECO:0000313" key="6">
    <source>
        <dbReference type="Proteomes" id="UP000502823"/>
    </source>
</evidence>
<dbReference type="InterPro" id="IPR050934">
    <property type="entry name" value="ITIH"/>
</dbReference>
<evidence type="ECO:0000259" key="4">
    <source>
        <dbReference type="PROSITE" id="PS50234"/>
    </source>
</evidence>
<dbReference type="Pfam" id="PF00092">
    <property type="entry name" value="VWA"/>
    <property type="match status" value="1"/>
</dbReference>
<organism evidence="5 6">
    <name type="scientific">Coptotermes formosanus</name>
    <name type="common">Formosan subterranean termite</name>
    <dbReference type="NCBI Taxonomy" id="36987"/>
    <lineage>
        <taxon>Eukaryota</taxon>
        <taxon>Metazoa</taxon>
        <taxon>Ecdysozoa</taxon>
        <taxon>Arthropoda</taxon>
        <taxon>Hexapoda</taxon>
        <taxon>Insecta</taxon>
        <taxon>Pterygota</taxon>
        <taxon>Neoptera</taxon>
        <taxon>Polyneoptera</taxon>
        <taxon>Dictyoptera</taxon>
        <taxon>Blattodea</taxon>
        <taxon>Blattoidea</taxon>
        <taxon>Termitoidae</taxon>
        <taxon>Rhinotermitidae</taxon>
        <taxon>Coptotermes</taxon>
    </lineage>
</organism>
<evidence type="ECO:0000313" key="5">
    <source>
        <dbReference type="EMBL" id="GFG36069.1"/>
    </source>
</evidence>
<evidence type="ECO:0000256" key="3">
    <source>
        <dbReference type="SAM" id="MobiDB-lite"/>
    </source>
</evidence>
<dbReference type="OrthoDB" id="299997at2759"/>
<evidence type="ECO:0000256" key="1">
    <source>
        <dbReference type="ARBA" id="ARBA00022737"/>
    </source>
</evidence>
<feature type="repeat" description="NHL" evidence="2">
    <location>
        <begin position="940"/>
        <end position="980"/>
    </location>
</feature>
<dbReference type="SMART" id="SM00327">
    <property type="entry name" value="VWA"/>
    <property type="match status" value="1"/>
</dbReference>
<gene>
    <name evidence="5" type="ORF">Cfor_02600</name>
</gene>
<dbReference type="Gene3D" id="3.40.50.410">
    <property type="entry name" value="von Willebrand factor, type A domain"/>
    <property type="match status" value="1"/>
</dbReference>
<dbReference type="Proteomes" id="UP000502823">
    <property type="component" value="Unassembled WGS sequence"/>
</dbReference>
<dbReference type="InParanoid" id="A0A6L2PU73"/>
<sequence length="980" mass="109070">MKHIFEIIKTLVKESIIWSQKHEDGELRDVSDGYLVHFFAPAGLQPLPKHAIFVLVTGGSMYGRKLEQLKEAMSTILADLNQADLSSIVLFSTEVQVWNCNATDSDPSGRRERVAAVRWGDYGEEEEQSATLAPTVIADATPENTQKAKDFINGLPANGATNINAALLRALQVAHLSRNSSTAQKPEAIVIFLTDGEATVQPSVPGAITRNVKRANTAGTSIYTLALARETNFDFLKKLSLRNTGFARRSYGASDTALQLRDSYRQVASPLRENVTCRYEPDEVMTSTLTKRKFRRIFAGSEAVVAGRLATENLTSEVKGQSASDKSSYSFSPTPLPPSDTNSTASCIQRLWVYLSIQQLLDKHDANITDDGDAERNYLHEAFQLALRYSFVTPLTSLVVVKPNENASSANTEDASVTAASGDRRYPDASRSLPGPAHRRSDASVPRTENSTATYSRGQKITDFREQFTAFGLRAARSHLADSGVLITMWPWKRDGIYYLNLSGQMPDGNEELNTRQTYFRSKEVCFRAVSLTTSDRDMDVEKPISLVVDRKPLRDRTRKVYHSRDLCRKLWVELHRTTSALLEVSNWGEPRPTFDGENFRIDTAEESKTGSEVEDTDDVFSEDPVRSMAQVSSPDSLSNYDNPAINDTIDTPRFYMCLRSISVQIPRAYYRWFFSQTSRGYHIGFLQVTRTKVFQHPAGVGVAPWNDGMNMYVAGTDGRQVLVIDCNRMKSVHQLSTPDMLHPQGIAFSKRLHEVYKYPVYVYRLLADKWQHCVHVFNAEGMYLHQLGKKGHAEGHFQSPEGITSGPGPNGNDDQTFLYVCDTGNDRLLQVIDPCDGSVIHVLGIWDPQPGYSYKRTDFNQPTGIAVSKDRVVVSDFGNKRIKTYSLTGEKLSEFGSMGEERGQFCSPECVALDQLGFILVGDSGNAEVEIFRPNSNLMRVFGGRGTSPGKFAWVSGITVANNMDIIVTDSKNSSVQTF</sequence>
<accession>A0A6L2PU73</accession>
<dbReference type="InterPro" id="IPR011042">
    <property type="entry name" value="6-blade_b-propeller_TolB-like"/>
</dbReference>